<organism evidence="16 17">
    <name type="scientific">Aliidiomarina sanyensis</name>
    <dbReference type="NCBI Taxonomy" id="1249555"/>
    <lineage>
        <taxon>Bacteria</taxon>
        <taxon>Pseudomonadati</taxon>
        <taxon>Pseudomonadota</taxon>
        <taxon>Gammaproteobacteria</taxon>
        <taxon>Alteromonadales</taxon>
        <taxon>Idiomarinaceae</taxon>
        <taxon>Aliidiomarina</taxon>
    </lineage>
</organism>
<keyword evidence="10 14" id="KW-0482">Metalloprotease</keyword>
<gene>
    <name evidence="14" type="primary">htpX</name>
    <name evidence="16" type="ORF">CWE11_01560</name>
</gene>
<feature type="binding site" evidence="14">
    <location>
        <position position="143"/>
    </location>
    <ligand>
        <name>Zn(2+)</name>
        <dbReference type="ChEBI" id="CHEBI:29105"/>
        <note>catalytic</note>
    </ligand>
</feature>
<evidence type="ECO:0000256" key="14">
    <source>
        <dbReference type="HAMAP-Rule" id="MF_00188"/>
    </source>
</evidence>
<evidence type="ECO:0000256" key="3">
    <source>
        <dbReference type="ARBA" id="ARBA00022475"/>
    </source>
</evidence>
<evidence type="ECO:0000256" key="11">
    <source>
        <dbReference type="ARBA" id="ARBA00023136"/>
    </source>
</evidence>
<evidence type="ECO:0000313" key="16">
    <source>
        <dbReference type="EMBL" id="RUO36527.1"/>
    </source>
</evidence>
<feature type="active site" evidence="14">
    <location>
        <position position="144"/>
    </location>
</feature>
<dbReference type="GO" id="GO:0005886">
    <property type="term" value="C:plasma membrane"/>
    <property type="evidence" value="ECO:0007669"/>
    <property type="project" value="UniProtKB-SubCell"/>
</dbReference>
<dbReference type="Pfam" id="PF01435">
    <property type="entry name" value="Peptidase_M48"/>
    <property type="match status" value="1"/>
</dbReference>
<evidence type="ECO:0000256" key="13">
    <source>
        <dbReference type="ARBA" id="ARBA00080389"/>
    </source>
</evidence>
<feature type="transmembrane region" description="Helical" evidence="14">
    <location>
        <begin position="156"/>
        <end position="177"/>
    </location>
</feature>
<dbReference type="AlphaFoldDB" id="A0A432WS19"/>
<proteinExistence type="inferred from homology"/>
<feature type="binding site" evidence="14">
    <location>
        <position position="147"/>
    </location>
    <ligand>
        <name>Zn(2+)</name>
        <dbReference type="ChEBI" id="CHEBI:29105"/>
        <note>catalytic</note>
    </ligand>
</feature>
<comment type="similarity">
    <text evidence="2 14">Belongs to the peptidase M48B family.</text>
</comment>
<evidence type="ECO:0000256" key="12">
    <source>
        <dbReference type="ARBA" id="ARBA00071790"/>
    </source>
</evidence>
<feature type="domain" description="Peptidase M48" evidence="15">
    <location>
        <begin position="79"/>
        <end position="291"/>
    </location>
</feature>
<keyword evidence="4 14" id="KW-0645">Protease</keyword>
<evidence type="ECO:0000256" key="5">
    <source>
        <dbReference type="ARBA" id="ARBA00022692"/>
    </source>
</evidence>
<evidence type="ECO:0000256" key="6">
    <source>
        <dbReference type="ARBA" id="ARBA00022723"/>
    </source>
</evidence>
<dbReference type="CDD" id="cd07335">
    <property type="entry name" value="M48B_HtpX_like"/>
    <property type="match status" value="1"/>
</dbReference>
<keyword evidence="9 14" id="KW-1133">Transmembrane helix</keyword>
<dbReference type="Gene3D" id="3.30.2010.10">
    <property type="entry name" value="Metalloproteases ('zincins'), catalytic domain"/>
    <property type="match status" value="1"/>
</dbReference>
<dbReference type="InterPro" id="IPR001915">
    <property type="entry name" value="Peptidase_M48"/>
</dbReference>
<name>A0A432WS19_9GAMM</name>
<dbReference type="InterPro" id="IPR050083">
    <property type="entry name" value="HtpX_protease"/>
</dbReference>
<protein>
    <recommendedName>
        <fullName evidence="12 14">Protease HtpX</fullName>
        <ecNumber evidence="14">3.4.24.-</ecNumber>
    </recommendedName>
    <alternativeName>
        <fullName evidence="13 14">Heat shock protein HtpX</fullName>
    </alternativeName>
</protein>
<evidence type="ECO:0000256" key="7">
    <source>
        <dbReference type="ARBA" id="ARBA00022801"/>
    </source>
</evidence>
<dbReference type="GO" id="GO:0008270">
    <property type="term" value="F:zinc ion binding"/>
    <property type="evidence" value="ECO:0007669"/>
    <property type="project" value="UniProtKB-UniRule"/>
</dbReference>
<dbReference type="InterPro" id="IPR022919">
    <property type="entry name" value="Pept_M48_protease_HtpX"/>
</dbReference>
<feature type="transmembrane region" description="Helical" evidence="14">
    <location>
        <begin position="12"/>
        <end position="31"/>
    </location>
</feature>
<dbReference type="HAMAP" id="MF_00188">
    <property type="entry name" value="Pept_M48_protease_HtpX"/>
    <property type="match status" value="1"/>
</dbReference>
<evidence type="ECO:0000256" key="4">
    <source>
        <dbReference type="ARBA" id="ARBA00022670"/>
    </source>
</evidence>
<dbReference type="OrthoDB" id="15218at2"/>
<dbReference type="RefSeq" id="WP_126775839.1">
    <property type="nucleotide sequence ID" value="NZ_PIPM01000001.1"/>
</dbReference>
<dbReference type="EMBL" id="PIPM01000001">
    <property type="protein sequence ID" value="RUO36527.1"/>
    <property type="molecule type" value="Genomic_DNA"/>
</dbReference>
<keyword evidence="5 14" id="KW-0812">Transmembrane</keyword>
<dbReference type="FunFam" id="3.30.2010.10:FF:000001">
    <property type="entry name" value="Protease HtpX"/>
    <property type="match status" value="1"/>
</dbReference>
<keyword evidence="11 14" id="KW-0472">Membrane</keyword>
<evidence type="ECO:0000256" key="10">
    <source>
        <dbReference type="ARBA" id="ARBA00023049"/>
    </source>
</evidence>
<dbReference type="NCBIfam" id="NF003965">
    <property type="entry name" value="PRK05457.1"/>
    <property type="match status" value="1"/>
</dbReference>
<evidence type="ECO:0000313" key="17">
    <source>
        <dbReference type="Proteomes" id="UP000288405"/>
    </source>
</evidence>
<evidence type="ECO:0000259" key="15">
    <source>
        <dbReference type="Pfam" id="PF01435"/>
    </source>
</evidence>
<evidence type="ECO:0000256" key="2">
    <source>
        <dbReference type="ARBA" id="ARBA00009779"/>
    </source>
</evidence>
<comment type="caution">
    <text evidence="16">The sequence shown here is derived from an EMBL/GenBank/DDBJ whole genome shotgun (WGS) entry which is preliminary data.</text>
</comment>
<keyword evidence="17" id="KW-1185">Reference proteome</keyword>
<dbReference type="PANTHER" id="PTHR43221">
    <property type="entry name" value="PROTEASE HTPX"/>
    <property type="match status" value="1"/>
</dbReference>
<evidence type="ECO:0000256" key="1">
    <source>
        <dbReference type="ARBA" id="ARBA00004429"/>
    </source>
</evidence>
<dbReference type="PANTHER" id="PTHR43221:SF1">
    <property type="entry name" value="PROTEASE HTPX"/>
    <property type="match status" value="1"/>
</dbReference>
<feature type="binding site" evidence="14">
    <location>
        <position position="226"/>
    </location>
    <ligand>
        <name>Zn(2+)</name>
        <dbReference type="ChEBI" id="CHEBI:29105"/>
        <note>catalytic</note>
    </ligand>
</feature>
<reference evidence="16 17" key="1">
    <citation type="journal article" date="2011" name="Front. Microbiol.">
        <title>Genomic signatures of strain selection and enhancement in Bacillus atrophaeus var. globigii, a historical biowarfare simulant.</title>
        <authorList>
            <person name="Gibbons H.S."/>
            <person name="Broomall S.M."/>
            <person name="McNew L.A."/>
            <person name="Daligault H."/>
            <person name="Chapman C."/>
            <person name="Bruce D."/>
            <person name="Karavis M."/>
            <person name="Krepps M."/>
            <person name="McGregor P.A."/>
            <person name="Hong C."/>
            <person name="Park K.H."/>
            <person name="Akmal A."/>
            <person name="Feldman A."/>
            <person name="Lin J.S."/>
            <person name="Chang W.E."/>
            <person name="Higgs B.W."/>
            <person name="Demirev P."/>
            <person name="Lindquist J."/>
            <person name="Liem A."/>
            <person name="Fochler E."/>
            <person name="Read T.D."/>
            <person name="Tapia R."/>
            <person name="Johnson S."/>
            <person name="Bishop-Lilly K.A."/>
            <person name="Detter C."/>
            <person name="Han C."/>
            <person name="Sozhamannan S."/>
            <person name="Rosenzweig C.N."/>
            <person name="Skowronski E.W."/>
        </authorList>
    </citation>
    <scope>NUCLEOTIDE SEQUENCE [LARGE SCALE GENOMIC DNA]</scope>
    <source>
        <strain evidence="16 17">GYP-17</strain>
    </source>
</reference>
<keyword evidence="6 14" id="KW-0479">Metal-binding</keyword>
<comment type="subcellular location">
    <subcellularLocation>
        <location evidence="1">Cell inner membrane</location>
        <topology evidence="1">Multi-pass membrane protein</topology>
    </subcellularLocation>
    <subcellularLocation>
        <location evidence="14">Cell membrane</location>
        <topology evidence="14">Multi-pass membrane protein</topology>
    </subcellularLocation>
</comment>
<keyword evidence="8 14" id="KW-0862">Zinc</keyword>
<keyword evidence="3 14" id="KW-1003">Cell membrane</keyword>
<evidence type="ECO:0000256" key="9">
    <source>
        <dbReference type="ARBA" id="ARBA00022989"/>
    </source>
</evidence>
<sequence>MKRVALFLATNLAVIVVLSIVLNILMAVFGIDFASYTGLLVFAALFGFGGAFISLMMSKWMAKRSTGARVIEQPRNDAERWLVETVANQAKKAGVKMPEVAIYDSPEPNAFATGPSKNDSLVAVSTGLLRSMSKDEVEAVLAHEVSHVANGDMVTLTLIQGVVNTFVIFLARVLAGLVNNALRGNQSGGGRHGGGGFAYFGLVILFEILFGMLAQIIVFYFSRQREYRADAGAARLVGPQKMIAALRRLQQGRESQLDDRMLAFGIKGKLAKGELMMTHPPLEKRIAALQQGRYS</sequence>
<dbReference type="Proteomes" id="UP000288405">
    <property type="component" value="Unassembled WGS sequence"/>
</dbReference>
<dbReference type="GO" id="GO:0004222">
    <property type="term" value="F:metalloendopeptidase activity"/>
    <property type="evidence" value="ECO:0007669"/>
    <property type="project" value="UniProtKB-UniRule"/>
</dbReference>
<comment type="cofactor">
    <cofactor evidence="14">
        <name>Zn(2+)</name>
        <dbReference type="ChEBI" id="CHEBI:29105"/>
    </cofactor>
    <text evidence="14">Binds 1 zinc ion per subunit.</text>
</comment>
<dbReference type="GO" id="GO:0006508">
    <property type="term" value="P:proteolysis"/>
    <property type="evidence" value="ECO:0007669"/>
    <property type="project" value="UniProtKB-KW"/>
</dbReference>
<keyword evidence="7 14" id="KW-0378">Hydrolase</keyword>
<keyword evidence="14" id="KW-0346">Stress response</keyword>
<accession>A0A432WS19</accession>
<feature type="transmembrane region" description="Helical" evidence="14">
    <location>
        <begin position="197"/>
        <end position="221"/>
    </location>
</feature>
<feature type="transmembrane region" description="Helical" evidence="14">
    <location>
        <begin position="37"/>
        <end position="57"/>
    </location>
</feature>
<dbReference type="EC" id="3.4.24.-" evidence="14"/>
<evidence type="ECO:0000256" key="8">
    <source>
        <dbReference type="ARBA" id="ARBA00022833"/>
    </source>
</evidence>